<keyword evidence="2" id="KW-1185">Reference proteome</keyword>
<proteinExistence type="predicted"/>
<reference evidence="1" key="1">
    <citation type="journal article" date="2020" name="Stud. Mycol.">
        <title>101 Dothideomycetes genomes: a test case for predicting lifestyles and emergence of pathogens.</title>
        <authorList>
            <person name="Haridas S."/>
            <person name="Albert R."/>
            <person name="Binder M."/>
            <person name="Bloem J."/>
            <person name="Labutti K."/>
            <person name="Salamov A."/>
            <person name="Andreopoulos B."/>
            <person name="Baker S."/>
            <person name="Barry K."/>
            <person name="Bills G."/>
            <person name="Bluhm B."/>
            <person name="Cannon C."/>
            <person name="Castanera R."/>
            <person name="Culley D."/>
            <person name="Daum C."/>
            <person name="Ezra D."/>
            <person name="Gonzalez J."/>
            <person name="Henrissat B."/>
            <person name="Kuo A."/>
            <person name="Liang C."/>
            <person name="Lipzen A."/>
            <person name="Lutzoni F."/>
            <person name="Magnuson J."/>
            <person name="Mondo S."/>
            <person name="Nolan M."/>
            <person name="Ohm R."/>
            <person name="Pangilinan J."/>
            <person name="Park H.-J."/>
            <person name="Ramirez L."/>
            <person name="Alfaro M."/>
            <person name="Sun H."/>
            <person name="Tritt A."/>
            <person name="Yoshinaga Y."/>
            <person name="Zwiers L.-H."/>
            <person name="Turgeon B."/>
            <person name="Goodwin S."/>
            <person name="Spatafora J."/>
            <person name="Crous P."/>
            <person name="Grigoriev I."/>
        </authorList>
    </citation>
    <scope>NUCLEOTIDE SEQUENCE</scope>
    <source>
        <strain evidence="1">CBS 101060</strain>
    </source>
</reference>
<sequence length="383" mass="43496">MNMKLNIIPISHVSKVLQVAEAEGREQQEYNTILESSFNNHNIPPNTHDILSSHIPIDSWFDLIRSSRGLRAEDIYQIHLPTSYCKQLRYVGRSSIKTRTINPVSHISDLVTSAPTYTTAGIPIHTLFGKGQRYYLRLSICSCSDARRYLIKSHPPDLGFLPLTSAEQIWTRLVTSPRAQWAIASLLAANLPVNIILMPWDPRLRTARLRVFCAPRTGKIVGVSQDPWYLPWYHDEVESAEKVASAALAKCELLHKKIINHRTMDENIKRRGFAFDVARITTEYGEDDVAFIGLKPYSPFGGLESRMFNWDRDADLLNGKKDEVEFRVAMDIEGYATTPSKVRKQALSSIEEDIQARKERGELGCVNGYFDPRGSDETIVVHR</sequence>
<accession>A0A9P4S4S2</accession>
<dbReference type="AlphaFoldDB" id="A0A9P4S4S2"/>
<organism evidence="1 2">
    <name type="scientific">Patellaria atrata CBS 101060</name>
    <dbReference type="NCBI Taxonomy" id="1346257"/>
    <lineage>
        <taxon>Eukaryota</taxon>
        <taxon>Fungi</taxon>
        <taxon>Dikarya</taxon>
        <taxon>Ascomycota</taxon>
        <taxon>Pezizomycotina</taxon>
        <taxon>Dothideomycetes</taxon>
        <taxon>Dothideomycetes incertae sedis</taxon>
        <taxon>Patellariales</taxon>
        <taxon>Patellariaceae</taxon>
        <taxon>Patellaria</taxon>
    </lineage>
</organism>
<dbReference type="Proteomes" id="UP000799429">
    <property type="component" value="Unassembled WGS sequence"/>
</dbReference>
<protein>
    <submittedName>
        <fullName evidence="1">Uncharacterized protein</fullName>
    </submittedName>
</protein>
<evidence type="ECO:0000313" key="1">
    <source>
        <dbReference type="EMBL" id="KAF2835023.1"/>
    </source>
</evidence>
<evidence type="ECO:0000313" key="2">
    <source>
        <dbReference type="Proteomes" id="UP000799429"/>
    </source>
</evidence>
<comment type="caution">
    <text evidence="1">The sequence shown here is derived from an EMBL/GenBank/DDBJ whole genome shotgun (WGS) entry which is preliminary data.</text>
</comment>
<dbReference type="OrthoDB" id="360540at2759"/>
<name>A0A9P4S4S2_9PEZI</name>
<dbReference type="EMBL" id="MU006112">
    <property type="protein sequence ID" value="KAF2835023.1"/>
    <property type="molecule type" value="Genomic_DNA"/>
</dbReference>
<gene>
    <name evidence="1" type="ORF">M501DRAFT_1020234</name>
</gene>